<accession>A0A5B7EDR1</accession>
<reference evidence="1 2" key="1">
    <citation type="submission" date="2019-05" db="EMBL/GenBank/DDBJ databases">
        <title>Another draft genome of Portunus trituberculatus and its Hox gene families provides insights of decapod evolution.</title>
        <authorList>
            <person name="Jeong J.-H."/>
            <person name="Song I."/>
            <person name="Kim S."/>
            <person name="Choi T."/>
            <person name="Kim D."/>
            <person name="Ryu S."/>
            <person name="Kim W."/>
        </authorList>
    </citation>
    <scope>NUCLEOTIDE SEQUENCE [LARGE SCALE GENOMIC DNA]</scope>
    <source>
        <tissue evidence="1">Muscle</tissue>
    </source>
</reference>
<protein>
    <submittedName>
        <fullName evidence="1">Uncharacterized protein</fullName>
    </submittedName>
</protein>
<dbReference type="EMBL" id="VSRR010002448">
    <property type="protein sequence ID" value="MPC31495.1"/>
    <property type="molecule type" value="Genomic_DNA"/>
</dbReference>
<name>A0A5B7EDR1_PORTR</name>
<proteinExistence type="predicted"/>
<gene>
    <name evidence="1" type="ORF">E2C01_024785</name>
</gene>
<comment type="caution">
    <text evidence="1">The sequence shown here is derived from an EMBL/GenBank/DDBJ whole genome shotgun (WGS) entry which is preliminary data.</text>
</comment>
<dbReference type="Proteomes" id="UP000324222">
    <property type="component" value="Unassembled WGS sequence"/>
</dbReference>
<keyword evidence="2" id="KW-1185">Reference proteome</keyword>
<dbReference type="AlphaFoldDB" id="A0A5B7EDR1"/>
<organism evidence="1 2">
    <name type="scientific">Portunus trituberculatus</name>
    <name type="common">Swimming crab</name>
    <name type="synonym">Neptunus trituberculatus</name>
    <dbReference type="NCBI Taxonomy" id="210409"/>
    <lineage>
        <taxon>Eukaryota</taxon>
        <taxon>Metazoa</taxon>
        <taxon>Ecdysozoa</taxon>
        <taxon>Arthropoda</taxon>
        <taxon>Crustacea</taxon>
        <taxon>Multicrustacea</taxon>
        <taxon>Malacostraca</taxon>
        <taxon>Eumalacostraca</taxon>
        <taxon>Eucarida</taxon>
        <taxon>Decapoda</taxon>
        <taxon>Pleocyemata</taxon>
        <taxon>Brachyura</taxon>
        <taxon>Eubrachyura</taxon>
        <taxon>Portunoidea</taxon>
        <taxon>Portunidae</taxon>
        <taxon>Portuninae</taxon>
        <taxon>Portunus</taxon>
    </lineage>
</organism>
<evidence type="ECO:0000313" key="2">
    <source>
        <dbReference type="Proteomes" id="UP000324222"/>
    </source>
</evidence>
<evidence type="ECO:0000313" key="1">
    <source>
        <dbReference type="EMBL" id="MPC31495.1"/>
    </source>
</evidence>
<sequence>MPTLEPFCPTLRVTAIKLSLAHSSRRAAEVRKPSIHYLLPSPELTKFPNLFEPGSGVQPKAVQDQSICKYKKQSPATFYSY</sequence>